<reference evidence="2" key="1">
    <citation type="journal article" date="2019" name="Int. J. Syst. Evol. Microbiol.">
        <title>The Global Catalogue of Microorganisms (GCM) 10K type strain sequencing project: providing services to taxonomists for standard genome sequencing and annotation.</title>
        <authorList>
            <consortium name="The Broad Institute Genomics Platform"/>
            <consortium name="The Broad Institute Genome Sequencing Center for Infectious Disease"/>
            <person name="Wu L."/>
            <person name="Ma J."/>
        </authorList>
    </citation>
    <scope>NUCLEOTIDE SEQUENCE [LARGE SCALE GENOMIC DNA]</scope>
    <source>
        <strain evidence="2">JCM 16013</strain>
    </source>
</reference>
<dbReference type="Gene3D" id="1.10.10.10">
    <property type="entry name" value="Winged helix-like DNA-binding domain superfamily/Winged helix DNA-binding domain"/>
    <property type="match status" value="1"/>
</dbReference>
<dbReference type="InterPro" id="IPR036390">
    <property type="entry name" value="WH_DNA-bd_sf"/>
</dbReference>
<dbReference type="PANTHER" id="PTHR36221:SF1">
    <property type="entry name" value="DUF742 DOMAIN-CONTAINING PROTEIN"/>
    <property type="match status" value="1"/>
</dbReference>
<dbReference type="SUPFAM" id="SSF46785">
    <property type="entry name" value="Winged helix' DNA-binding domain"/>
    <property type="match status" value="1"/>
</dbReference>
<protein>
    <submittedName>
        <fullName evidence="1">DUF742 domain-containing protein</fullName>
    </submittedName>
</protein>
<dbReference type="Proteomes" id="UP001499854">
    <property type="component" value="Unassembled WGS sequence"/>
</dbReference>
<dbReference type="Pfam" id="PF05331">
    <property type="entry name" value="DUF742"/>
    <property type="match status" value="1"/>
</dbReference>
<proteinExistence type="predicted"/>
<accession>A0ABP5E7U4</accession>
<dbReference type="InterPro" id="IPR007995">
    <property type="entry name" value="DUF742"/>
</dbReference>
<dbReference type="EMBL" id="BAAAQM010000046">
    <property type="protein sequence ID" value="GAA1991564.1"/>
    <property type="molecule type" value="Genomic_DNA"/>
</dbReference>
<keyword evidence="2" id="KW-1185">Reference proteome</keyword>
<evidence type="ECO:0000313" key="1">
    <source>
        <dbReference type="EMBL" id="GAA1991564.1"/>
    </source>
</evidence>
<gene>
    <name evidence="1" type="ORF">GCM10009838_63810</name>
</gene>
<dbReference type="PANTHER" id="PTHR36221">
    <property type="entry name" value="DUF742 DOMAIN-CONTAINING PROTEIN"/>
    <property type="match status" value="1"/>
</dbReference>
<sequence length="115" mass="12178">MSRPRRDPGLVRAYVMTGGVVRPTRELGLVTLLVAQDAPAQGLAPEQRRVLGVCSRNGALSVAEIAAHLDLPPSVVMILASALMDSGHLAVPAQNADVPDIDVLKEVLRGLRQLV</sequence>
<name>A0ABP5E7U4_9ACTN</name>
<dbReference type="InterPro" id="IPR036388">
    <property type="entry name" value="WH-like_DNA-bd_sf"/>
</dbReference>
<dbReference type="RefSeq" id="WP_344660870.1">
    <property type="nucleotide sequence ID" value="NZ_BAAAQM010000046.1"/>
</dbReference>
<evidence type="ECO:0000313" key="2">
    <source>
        <dbReference type="Proteomes" id="UP001499854"/>
    </source>
</evidence>
<comment type="caution">
    <text evidence="1">The sequence shown here is derived from an EMBL/GenBank/DDBJ whole genome shotgun (WGS) entry which is preliminary data.</text>
</comment>
<organism evidence="1 2">
    <name type="scientific">Catenulispora subtropica</name>
    <dbReference type="NCBI Taxonomy" id="450798"/>
    <lineage>
        <taxon>Bacteria</taxon>
        <taxon>Bacillati</taxon>
        <taxon>Actinomycetota</taxon>
        <taxon>Actinomycetes</taxon>
        <taxon>Catenulisporales</taxon>
        <taxon>Catenulisporaceae</taxon>
        <taxon>Catenulispora</taxon>
    </lineage>
</organism>